<keyword evidence="1" id="KW-1133">Transmembrane helix</keyword>
<dbReference type="EMBL" id="NHRY01000128">
    <property type="protein sequence ID" value="PPQ34166.1"/>
    <property type="molecule type" value="Genomic_DNA"/>
</dbReference>
<keyword evidence="1" id="KW-0812">Transmembrane</keyword>
<proteinExistence type="predicted"/>
<gene>
    <name evidence="2" type="ORF">CCS01_12355</name>
</gene>
<comment type="caution">
    <text evidence="2">The sequence shown here is derived from an EMBL/GenBank/DDBJ whole genome shotgun (WGS) entry which is preliminary data.</text>
</comment>
<evidence type="ECO:0000313" key="3">
    <source>
        <dbReference type="Proteomes" id="UP000239724"/>
    </source>
</evidence>
<evidence type="ECO:0000256" key="1">
    <source>
        <dbReference type="SAM" id="Phobius"/>
    </source>
</evidence>
<name>A0A2S6NHR3_RHOGL</name>
<feature type="transmembrane region" description="Helical" evidence="1">
    <location>
        <begin position="147"/>
        <end position="168"/>
    </location>
</feature>
<keyword evidence="1" id="KW-0472">Membrane</keyword>
<accession>A0A2S6NHR3</accession>
<sequence length="200" mass="21456">MASVTDEVAALRESVVRLIEGARRDGIEPDGPLGRWLAAQAGALESLAFVLQSQADRADALLSGIDVAAKAELAKAAATLEQGKKAIAQGEVVLAQARAAQYHLHLSEQTLVSRLVNDTLPLFAQHMKEALVIRERRWNQDKGRQRMALAGAMTLAVFLSGFVIRTAVDWDRLGLAERCAAHPISEGTRVVCEISPSAAP</sequence>
<dbReference type="AlphaFoldDB" id="A0A2S6NHR3"/>
<organism evidence="2 3">
    <name type="scientific">Rhodopila globiformis</name>
    <name type="common">Rhodopseudomonas globiformis</name>
    <dbReference type="NCBI Taxonomy" id="1071"/>
    <lineage>
        <taxon>Bacteria</taxon>
        <taxon>Pseudomonadati</taxon>
        <taxon>Pseudomonadota</taxon>
        <taxon>Alphaproteobacteria</taxon>
        <taxon>Acetobacterales</taxon>
        <taxon>Acetobacteraceae</taxon>
        <taxon>Rhodopila</taxon>
    </lineage>
</organism>
<protein>
    <submittedName>
        <fullName evidence="2">Uncharacterized protein</fullName>
    </submittedName>
</protein>
<dbReference type="Proteomes" id="UP000239724">
    <property type="component" value="Unassembled WGS sequence"/>
</dbReference>
<keyword evidence="3" id="KW-1185">Reference proteome</keyword>
<evidence type="ECO:0000313" key="2">
    <source>
        <dbReference type="EMBL" id="PPQ34166.1"/>
    </source>
</evidence>
<reference evidence="2 3" key="1">
    <citation type="journal article" date="2018" name="Arch. Microbiol.">
        <title>New insights into the metabolic potential of the phototrophic purple bacterium Rhodopila globiformis DSM 161(T) from its draft genome sequence and evidence for a vanadium-dependent nitrogenase.</title>
        <authorList>
            <person name="Imhoff J.F."/>
            <person name="Rahn T."/>
            <person name="Kunzel S."/>
            <person name="Neulinger S.C."/>
        </authorList>
    </citation>
    <scope>NUCLEOTIDE SEQUENCE [LARGE SCALE GENOMIC DNA]</scope>
    <source>
        <strain evidence="2 3">DSM 161</strain>
    </source>
</reference>